<keyword evidence="7" id="KW-0418">Kinase</keyword>
<dbReference type="InterPro" id="IPR035965">
    <property type="entry name" value="PAS-like_dom_sf"/>
</dbReference>
<keyword evidence="17" id="KW-1185">Reference proteome</keyword>
<dbReference type="AlphaFoldDB" id="A0A7Z7B1H8"/>
<keyword evidence="5" id="KW-0808">Transferase</keyword>
<evidence type="ECO:0000256" key="5">
    <source>
        <dbReference type="ARBA" id="ARBA00022679"/>
    </source>
</evidence>
<evidence type="ECO:0000256" key="9">
    <source>
        <dbReference type="ARBA" id="ARBA00023012"/>
    </source>
</evidence>
<keyword evidence="4" id="KW-0597">Phosphoprotein</keyword>
<proteinExistence type="predicted"/>
<keyword evidence="11" id="KW-0131">Cell cycle</keyword>
<reference evidence="16 17" key="1">
    <citation type="submission" date="2016-10" db="EMBL/GenBank/DDBJ databases">
        <authorList>
            <person name="Varghese N."/>
            <person name="Submissions S."/>
        </authorList>
    </citation>
    <scope>NUCLEOTIDE SEQUENCE [LARGE SCALE GENOMIC DNA]</scope>
    <source>
        <strain evidence="16 17">PL 12/M</strain>
    </source>
</reference>
<evidence type="ECO:0000259" key="14">
    <source>
        <dbReference type="PROSITE" id="PS50109"/>
    </source>
</evidence>
<keyword evidence="8" id="KW-0067">ATP-binding</keyword>
<evidence type="ECO:0000256" key="1">
    <source>
        <dbReference type="ARBA" id="ARBA00000085"/>
    </source>
</evidence>
<organism evidence="16 17">
    <name type="scientific">Methanolobus vulcani</name>
    <dbReference type="NCBI Taxonomy" id="38026"/>
    <lineage>
        <taxon>Archaea</taxon>
        <taxon>Methanobacteriati</taxon>
        <taxon>Methanobacteriota</taxon>
        <taxon>Stenosarchaea group</taxon>
        <taxon>Methanomicrobia</taxon>
        <taxon>Methanosarcinales</taxon>
        <taxon>Methanosarcinaceae</taxon>
        <taxon>Methanolobus</taxon>
    </lineage>
</organism>
<dbReference type="OrthoDB" id="342253at2157"/>
<dbReference type="EMBL" id="FNCA01000004">
    <property type="protein sequence ID" value="SDF80137.1"/>
    <property type="molecule type" value="Genomic_DNA"/>
</dbReference>
<evidence type="ECO:0000259" key="15">
    <source>
        <dbReference type="PROSITE" id="PS50112"/>
    </source>
</evidence>
<dbReference type="CDD" id="cd16922">
    <property type="entry name" value="HATPase_EvgS-ArcB-TorS-like"/>
    <property type="match status" value="1"/>
</dbReference>
<dbReference type="GO" id="GO:0016020">
    <property type="term" value="C:membrane"/>
    <property type="evidence" value="ECO:0007669"/>
    <property type="project" value="UniProtKB-SubCell"/>
</dbReference>
<evidence type="ECO:0000256" key="2">
    <source>
        <dbReference type="ARBA" id="ARBA00004370"/>
    </source>
</evidence>
<evidence type="ECO:0000256" key="11">
    <source>
        <dbReference type="ARBA" id="ARBA00023306"/>
    </source>
</evidence>
<evidence type="ECO:0000256" key="13">
    <source>
        <dbReference type="SAM" id="MobiDB-lite"/>
    </source>
</evidence>
<dbReference type="SUPFAM" id="SSF47384">
    <property type="entry name" value="Homodimeric domain of signal transducing histidine kinase"/>
    <property type="match status" value="1"/>
</dbReference>
<evidence type="ECO:0000256" key="7">
    <source>
        <dbReference type="ARBA" id="ARBA00022777"/>
    </source>
</evidence>
<dbReference type="PROSITE" id="PS50109">
    <property type="entry name" value="HIS_KIN"/>
    <property type="match status" value="1"/>
</dbReference>
<comment type="subcellular location">
    <subcellularLocation>
        <location evidence="2">Membrane</location>
    </subcellularLocation>
</comment>
<dbReference type="SUPFAM" id="SSF55785">
    <property type="entry name" value="PYP-like sensor domain (PAS domain)"/>
    <property type="match status" value="2"/>
</dbReference>
<comment type="catalytic activity">
    <reaction evidence="1">
        <text>ATP + protein L-histidine = ADP + protein N-phospho-L-histidine.</text>
        <dbReference type="EC" id="2.7.13.3"/>
    </reaction>
</comment>
<dbReference type="GO" id="GO:0005524">
    <property type="term" value="F:ATP binding"/>
    <property type="evidence" value="ECO:0007669"/>
    <property type="project" value="UniProtKB-KW"/>
</dbReference>
<dbReference type="InterPro" id="IPR003594">
    <property type="entry name" value="HATPase_dom"/>
</dbReference>
<dbReference type="Gene3D" id="3.30.450.20">
    <property type="entry name" value="PAS domain"/>
    <property type="match status" value="2"/>
</dbReference>
<name>A0A7Z7B1H8_9EURY</name>
<dbReference type="SMART" id="SM00388">
    <property type="entry name" value="HisKA"/>
    <property type="match status" value="1"/>
</dbReference>
<dbReference type="SMART" id="SM00387">
    <property type="entry name" value="HATPase_c"/>
    <property type="match status" value="1"/>
</dbReference>
<feature type="domain" description="PAS" evidence="15">
    <location>
        <begin position="169"/>
        <end position="214"/>
    </location>
</feature>
<dbReference type="FunFam" id="3.30.565.10:FF:000010">
    <property type="entry name" value="Sensor histidine kinase RcsC"/>
    <property type="match status" value="1"/>
</dbReference>
<dbReference type="InterPro" id="IPR036097">
    <property type="entry name" value="HisK_dim/P_sf"/>
</dbReference>
<keyword evidence="6" id="KW-0547">Nucleotide-binding</keyword>
<evidence type="ECO:0000313" key="16">
    <source>
        <dbReference type="EMBL" id="SDF80137.1"/>
    </source>
</evidence>
<dbReference type="NCBIfam" id="TIGR00229">
    <property type="entry name" value="sensory_box"/>
    <property type="match status" value="1"/>
</dbReference>
<evidence type="ECO:0000256" key="8">
    <source>
        <dbReference type="ARBA" id="ARBA00022840"/>
    </source>
</evidence>
<dbReference type="Proteomes" id="UP000199259">
    <property type="component" value="Unassembled WGS sequence"/>
</dbReference>
<keyword evidence="10" id="KW-0472">Membrane</keyword>
<dbReference type="PRINTS" id="PR00344">
    <property type="entry name" value="BCTRLSENSOR"/>
</dbReference>
<dbReference type="InterPro" id="IPR005467">
    <property type="entry name" value="His_kinase_dom"/>
</dbReference>
<dbReference type="InterPro" id="IPR036890">
    <property type="entry name" value="HATPase_C_sf"/>
</dbReference>
<accession>A0A7Z7B1H8</accession>
<sequence>MNLENVYVPEDSNPGKSSENSDVLDIKKVNNAVFEYAPNLMLVIGDDYRIEKINKTGAELIGRDPSSVLGMLGGDIFSCVNSARGNGCGYTPECSKCSIRNIVIDTFSTGSDHHHIEGNMDILLADGTIVRREFFVSTAYVPLDTGSKVILYLDDISERKKAEKTLKEIEERFKILYENMPGGTLIIGKDYIIEEVNQRTCEITGYKREELIGQLCDIVCPKGSLSKKCPIWVDGLEGFQGMDTAIKCKNGTKTPILKNSKRIFIEGNQFILENFQDISENKAAEEAIINSKIMAEEANRTKSEFLATMSHELRTPLNAVIGYSDLLLEESYGNLNDQQKKSLGHISHSGKHLLKLINDILDISKIESGKMELHYEEFLVENIFGNVLNIVSPFARKKDIELDTSIDPETLYLTADKVRFKQILFNLASNAVKFTPDGGHVTLKACLDGDMAEFSVLDNGIGISSDDLEKLFMPFQQIDSTISRKYDGTGLGLSLVKRFVEMHGGDVSVESELGKGSVFSFRLPLDVVTH</sequence>
<dbReference type="GO" id="GO:0000155">
    <property type="term" value="F:phosphorelay sensor kinase activity"/>
    <property type="evidence" value="ECO:0007669"/>
    <property type="project" value="InterPro"/>
</dbReference>
<dbReference type="EC" id="2.7.13.3" evidence="3"/>
<dbReference type="SUPFAM" id="SSF55874">
    <property type="entry name" value="ATPase domain of HSP90 chaperone/DNA topoisomerase II/histidine kinase"/>
    <property type="match status" value="1"/>
</dbReference>
<evidence type="ECO:0000256" key="10">
    <source>
        <dbReference type="ARBA" id="ARBA00023136"/>
    </source>
</evidence>
<dbReference type="Gene3D" id="3.30.565.10">
    <property type="entry name" value="Histidine kinase-like ATPase, C-terminal domain"/>
    <property type="match status" value="1"/>
</dbReference>
<dbReference type="Pfam" id="PF13426">
    <property type="entry name" value="PAS_9"/>
    <property type="match status" value="1"/>
</dbReference>
<dbReference type="PANTHER" id="PTHR43711:SF31">
    <property type="entry name" value="HISTIDINE KINASE"/>
    <property type="match status" value="1"/>
</dbReference>
<feature type="region of interest" description="Disordered" evidence="13">
    <location>
        <begin position="1"/>
        <end position="21"/>
    </location>
</feature>
<dbReference type="CDD" id="cd00082">
    <property type="entry name" value="HisKA"/>
    <property type="match status" value="1"/>
</dbReference>
<dbReference type="InterPro" id="IPR050736">
    <property type="entry name" value="Sensor_HK_Regulatory"/>
</dbReference>
<evidence type="ECO:0000256" key="12">
    <source>
        <dbReference type="SAM" id="Coils"/>
    </source>
</evidence>
<feature type="domain" description="Histidine kinase" evidence="14">
    <location>
        <begin position="308"/>
        <end position="527"/>
    </location>
</feature>
<dbReference type="InterPro" id="IPR003661">
    <property type="entry name" value="HisK_dim/P_dom"/>
</dbReference>
<dbReference type="FunFam" id="1.10.287.130:FF:000038">
    <property type="entry name" value="Sensory transduction histidine kinase"/>
    <property type="match status" value="1"/>
</dbReference>
<feature type="coiled-coil region" evidence="12">
    <location>
        <begin position="152"/>
        <end position="179"/>
    </location>
</feature>
<dbReference type="Pfam" id="PF00512">
    <property type="entry name" value="HisKA"/>
    <property type="match status" value="1"/>
</dbReference>
<keyword evidence="9" id="KW-0902">Two-component regulatory system</keyword>
<evidence type="ECO:0000256" key="3">
    <source>
        <dbReference type="ARBA" id="ARBA00012438"/>
    </source>
</evidence>
<dbReference type="Pfam" id="PF13188">
    <property type="entry name" value="PAS_8"/>
    <property type="match status" value="1"/>
</dbReference>
<dbReference type="Pfam" id="PF02518">
    <property type="entry name" value="HATPase_c"/>
    <property type="match status" value="1"/>
</dbReference>
<keyword evidence="12" id="KW-0175">Coiled coil</keyword>
<dbReference type="PROSITE" id="PS50112">
    <property type="entry name" value="PAS"/>
    <property type="match status" value="1"/>
</dbReference>
<dbReference type="InterPro" id="IPR004358">
    <property type="entry name" value="Sig_transdc_His_kin-like_C"/>
</dbReference>
<gene>
    <name evidence="16" type="ORF">SAMN04488589_1366</name>
</gene>
<comment type="caution">
    <text evidence="16">The sequence shown here is derived from an EMBL/GenBank/DDBJ whole genome shotgun (WGS) entry which is preliminary data.</text>
</comment>
<dbReference type="Gene3D" id="1.10.287.130">
    <property type="match status" value="1"/>
</dbReference>
<dbReference type="InterPro" id="IPR000014">
    <property type="entry name" value="PAS"/>
</dbReference>
<evidence type="ECO:0000256" key="4">
    <source>
        <dbReference type="ARBA" id="ARBA00022553"/>
    </source>
</evidence>
<protein>
    <recommendedName>
        <fullName evidence="3">histidine kinase</fullName>
        <ecNumber evidence="3">2.7.13.3</ecNumber>
    </recommendedName>
</protein>
<dbReference type="RefSeq" id="WP_091709732.1">
    <property type="nucleotide sequence ID" value="NZ_FNCA01000004.1"/>
</dbReference>
<dbReference type="PANTHER" id="PTHR43711">
    <property type="entry name" value="TWO-COMPONENT HISTIDINE KINASE"/>
    <property type="match status" value="1"/>
</dbReference>
<evidence type="ECO:0000313" key="17">
    <source>
        <dbReference type="Proteomes" id="UP000199259"/>
    </source>
</evidence>
<dbReference type="SMART" id="SM00091">
    <property type="entry name" value="PAS"/>
    <property type="match status" value="2"/>
</dbReference>
<evidence type="ECO:0000256" key="6">
    <source>
        <dbReference type="ARBA" id="ARBA00022741"/>
    </source>
</evidence>
<dbReference type="CDD" id="cd00130">
    <property type="entry name" value="PAS"/>
    <property type="match status" value="1"/>
</dbReference>